<name>A0ABM5RH45_9GAMM</name>
<dbReference type="RefSeq" id="WP_038645184.1">
    <property type="nucleotide sequence ID" value="NZ_CP009454.1"/>
</dbReference>
<accession>A0ABM5RH45</accession>
<feature type="coiled-coil region" evidence="1">
    <location>
        <begin position="80"/>
        <end position="107"/>
    </location>
</feature>
<reference evidence="2 3" key="1">
    <citation type="submission" date="2014-09" db="EMBL/GenBank/DDBJ databases">
        <authorList>
            <person name="Chan K.-G."/>
        </authorList>
    </citation>
    <scope>NUCLEOTIDE SEQUENCE [LARGE SCALE GENOMIC DNA]</scope>
    <source>
        <strain evidence="2 3">ND04</strain>
    </source>
</reference>
<organism evidence="2 3">
    <name type="scientific">Pantoea rwandensis</name>
    <dbReference type="NCBI Taxonomy" id="1076550"/>
    <lineage>
        <taxon>Bacteria</taxon>
        <taxon>Pseudomonadati</taxon>
        <taxon>Pseudomonadota</taxon>
        <taxon>Gammaproteobacteria</taxon>
        <taxon>Enterobacterales</taxon>
        <taxon>Erwiniaceae</taxon>
        <taxon>Pantoea</taxon>
    </lineage>
</organism>
<dbReference type="Proteomes" id="UP000029495">
    <property type="component" value="Chromosome"/>
</dbReference>
<proteinExistence type="predicted"/>
<protein>
    <submittedName>
        <fullName evidence="2">Uncharacterized protein</fullName>
    </submittedName>
</protein>
<evidence type="ECO:0000313" key="2">
    <source>
        <dbReference type="EMBL" id="AIR85243.1"/>
    </source>
</evidence>
<evidence type="ECO:0000313" key="3">
    <source>
        <dbReference type="Proteomes" id="UP000029495"/>
    </source>
</evidence>
<keyword evidence="1" id="KW-0175">Coiled coil</keyword>
<dbReference type="EMBL" id="CP009454">
    <property type="protein sequence ID" value="AIR85243.1"/>
    <property type="molecule type" value="Genomic_DNA"/>
</dbReference>
<keyword evidence="3" id="KW-1185">Reference proteome</keyword>
<evidence type="ECO:0000256" key="1">
    <source>
        <dbReference type="SAM" id="Coils"/>
    </source>
</evidence>
<gene>
    <name evidence="2" type="ORF">LH22_07080</name>
</gene>
<sequence length="140" mass="16277">MAKYLTNKDLQTIINCIAGWQSSKQGKFTWENLCDSVAELLVKRPTRQSLSQHKEIARAFELQKKNIKSGASEVKRPANLNIASQQIKNLQLKNESLKEEVRVLKQQFVIWQYNAHKYGIKEHQLNAPLIPIDREKTYKE</sequence>